<feature type="compositionally biased region" description="Basic residues" evidence="1">
    <location>
        <begin position="1188"/>
        <end position="1204"/>
    </location>
</feature>
<feature type="region of interest" description="Disordered" evidence="1">
    <location>
        <begin position="1173"/>
        <end position="1204"/>
    </location>
</feature>
<feature type="region of interest" description="Disordered" evidence="1">
    <location>
        <begin position="756"/>
        <end position="800"/>
    </location>
</feature>
<evidence type="ECO:0000313" key="2">
    <source>
        <dbReference type="EMBL" id="CUG91481.1"/>
    </source>
</evidence>
<evidence type="ECO:0000256" key="1">
    <source>
        <dbReference type="SAM" id="MobiDB-lite"/>
    </source>
</evidence>
<organism evidence="2 3">
    <name type="scientific">Bodo saltans</name>
    <name type="common">Flagellated protozoan</name>
    <dbReference type="NCBI Taxonomy" id="75058"/>
    <lineage>
        <taxon>Eukaryota</taxon>
        <taxon>Discoba</taxon>
        <taxon>Euglenozoa</taxon>
        <taxon>Kinetoplastea</taxon>
        <taxon>Metakinetoplastina</taxon>
        <taxon>Eubodonida</taxon>
        <taxon>Bodonidae</taxon>
        <taxon>Bodo</taxon>
    </lineage>
</organism>
<dbReference type="Proteomes" id="UP000051952">
    <property type="component" value="Unassembled WGS sequence"/>
</dbReference>
<feature type="compositionally biased region" description="Polar residues" evidence="1">
    <location>
        <begin position="1173"/>
        <end position="1187"/>
    </location>
</feature>
<protein>
    <submittedName>
        <fullName evidence="2">Uncharacterized protein</fullName>
    </submittedName>
</protein>
<dbReference type="VEuPathDB" id="TriTrypDB:BSAL_32305"/>
<dbReference type="AlphaFoldDB" id="A0A0S4JMV2"/>
<proteinExistence type="predicted"/>
<feature type="compositionally biased region" description="Basic and acidic residues" evidence="1">
    <location>
        <begin position="756"/>
        <end position="773"/>
    </location>
</feature>
<sequence>MRRRSGGMLQAMCMGSFLGINCQLQFSPERPTTNPVLLYGMRSFGIQPEWYTDRRTQSPPLQSPPLRAWRIVYKQSYLSIGLVSRSLRLHAAGASQPTQSMTPEERAVMKGIQECKTVKQVTVRLYLDELIEEIGPFIVRVAGERASSDLRLTVSELGNSLSLGRDCVAFFTSADRNLILGVAALGDDPKLRAGVKKLDTVGLLQVRDGSMVQYHIYSVASGRDTIAKYNGEQTAAPYADLVQFVVSLLERYVASNAAMLTAHKLLLSPLFKGWRIAVQREEKMALIHLAATTHDLTYLGSRYVDANSGDTLDVSGALSKYAVETDFFNFVKSQESGVKRIIVAFDLGTETTWDDDHNVVVLIGGESGCGKTWRMITNNSGNSNLVVYIRLNTEQDKTSLDKNYATIIDQDRILHPILPTGPKPVDSDVIAAARKARSDAFQRFAKAKVEAAIETACPHMLNKLRDGESAEAFEVRLCFDEMGGNPPLIRACCAVGNDNLRIALNWGTRVKIRMFAAGTGVGTVENPGGSENVYYKLATLRRNVDDPAKRKSSEPSVYWHLRRKYLRDASTDIREAVEQIADHWGDASSSELMLKRDDILKEAMRAIPEKETVPGEIPDPQRVQYMREALLSAVEADRIGRFVLTNARLATLLFARCVVVAEDIVKNCLCLWPSGVDIRREVLQPVAKRFKGLGGLKTVTPEVACRMLVESLRYAIFDNYVSSDPGTYGIKQLTADRGVLVDNAMYYDNDKVGDEHEAVMDNDGKPKTIERTSPDSVVGGTQQSSGGAGAQKEQSRDPSPTIRYTACFQRDVGRFSISPAMVVVLLTLMSIAFGENFANKGDVFEHAVARFLYFAVQVFKDRPVAELVDFIVGHFAVVGKDAQTLLDAKHVLSPSNKTATGVRNIVTFSSLTLRTSASLNQDNLINGMNDRSKPPRSAAEEAMLSEKDRLTKSKRKQACDQFEKLWEKDTGAWIETITGSVASADVVLHIPGVLTLPIQCKDVTEIFDSNSIPSAMYRVLENQKSIGSTTAALFSRKLFGLGAPVIPVLYLSRTTTLTNFTPDGREKYGKEVAMTRAKFDAIGSGCIMAEGIGEREISKFVGSNATKKEFYNAQRLHRIRRNMMLFELRPEEPKDVVVVAIAPQQRAPENDVPPTGKYRGSHYRFTNDLRNRLTNVDPGQQQSIQSHQYRRNHRTGKKTKRAKR</sequence>
<accession>A0A0S4JMV2</accession>
<evidence type="ECO:0000313" key="3">
    <source>
        <dbReference type="Proteomes" id="UP000051952"/>
    </source>
</evidence>
<feature type="compositionally biased region" description="Low complexity" evidence="1">
    <location>
        <begin position="776"/>
        <end position="785"/>
    </location>
</feature>
<reference evidence="3" key="1">
    <citation type="submission" date="2015-09" db="EMBL/GenBank/DDBJ databases">
        <authorList>
            <consortium name="Pathogen Informatics"/>
        </authorList>
    </citation>
    <scope>NUCLEOTIDE SEQUENCE [LARGE SCALE GENOMIC DNA]</scope>
    <source>
        <strain evidence="3">Lake Konstanz</strain>
    </source>
</reference>
<keyword evidence="3" id="KW-1185">Reference proteome</keyword>
<dbReference type="EMBL" id="CYKH01001929">
    <property type="protein sequence ID" value="CUG91481.1"/>
    <property type="molecule type" value="Genomic_DNA"/>
</dbReference>
<gene>
    <name evidence="2" type="ORF">BSAL_32305</name>
</gene>
<name>A0A0S4JMV2_BODSA</name>